<comment type="caution">
    <text evidence="1">The sequence shown here is derived from an EMBL/GenBank/DDBJ whole genome shotgun (WGS) entry which is preliminary data.</text>
</comment>
<sequence>MNQIVEGKVKRYQEALERTMALRCEMIEAEVSIIYAKKIMGISSWEKFMRGEVPKEKELLLKKELERVPKSIRERDKNFKNFQKAMFLKEKQTKELEEMLGEDRQKIYAVVRGTVQDEGLKQNIEKELDITLK</sequence>
<gene>
    <name evidence="1" type="ORF">HMPREF1127_1104</name>
</gene>
<dbReference type="RefSeq" id="WP_005960454.1">
    <property type="nucleotide sequence ID" value="NZ_ALKK01000011.1"/>
</dbReference>
<organism evidence="1 2">
    <name type="scientific">Fusobacterium necrophorum subsp. funduliforme Fnf 1007</name>
    <dbReference type="NCBI Taxonomy" id="1161424"/>
    <lineage>
        <taxon>Bacteria</taxon>
        <taxon>Fusobacteriati</taxon>
        <taxon>Fusobacteriota</taxon>
        <taxon>Fusobacteriia</taxon>
        <taxon>Fusobacteriales</taxon>
        <taxon>Fusobacteriaceae</taxon>
        <taxon>Fusobacterium</taxon>
    </lineage>
</organism>
<evidence type="ECO:0000313" key="1">
    <source>
        <dbReference type="EMBL" id="EJU18842.1"/>
    </source>
</evidence>
<dbReference type="Proteomes" id="UP000003120">
    <property type="component" value="Unassembled WGS sequence"/>
</dbReference>
<dbReference type="AlphaFoldDB" id="A0AAN3VX83"/>
<reference evidence="1 2" key="1">
    <citation type="submission" date="2012-07" db="EMBL/GenBank/DDBJ databases">
        <authorList>
            <person name="Durkin A.S."/>
            <person name="McCorrison J."/>
            <person name="Torralba M."/>
            <person name="Gillis M."/>
            <person name="Methe B."/>
            <person name="Sutton G."/>
            <person name="Nelson K.E."/>
        </authorList>
    </citation>
    <scope>NUCLEOTIDE SEQUENCE [LARGE SCALE GENOMIC DNA]</scope>
    <source>
        <strain evidence="1 2">Fnf 1007</strain>
    </source>
</reference>
<evidence type="ECO:0000313" key="2">
    <source>
        <dbReference type="Proteomes" id="UP000003120"/>
    </source>
</evidence>
<accession>A0AAN3VX83</accession>
<protein>
    <submittedName>
        <fullName evidence="1">Uncharacterized protein</fullName>
    </submittedName>
</protein>
<dbReference type="EMBL" id="ALKK01000011">
    <property type="protein sequence ID" value="EJU18842.1"/>
    <property type="molecule type" value="Genomic_DNA"/>
</dbReference>
<name>A0AAN3VX83_9FUSO</name>
<proteinExistence type="predicted"/>
<dbReference type="GeneID" id="75075210"/>